<protein>
    <submittedName>
        <fullName evidence="2">Uncharacterized protein</fullName>
    </submittedName>
</protein>
<accession>A0A369K4C6</accession>
<feature type="non-terminal residue" evidence="2">
    <location>
        <position position="209"/>
    </location>
</feature>
<keyword evidence="1" id="KW-0472">Membrane</keyword>
<dbReference type="AlphaFoldDB" id="A0A369K4C6"/>
<keyword evidence="3" id="KW-1185">Reference proteome</keyword>
<reference evidence="2" key="1">
    <citation type="submission" date="2018-04" db="EMBL/GenBank/DDBJ databases">
        <title>Whole genome sequencing of Hypsizygus marmoreus.</title>
        <authorList>
            <person name="Choi I.-G."/>
            <person name="Min B."/>
            <person name="Kim J.-G."/>
            <person name="Kim S."/>
            <person name="Oh Y.-L."/>
            <person name="Kong W.-S."/>
            <person name="Park H."/>
            <person name="Jeong J."/>
            <person name="Song E.-S."/>
        </authorList>
    </citation>
    <scope>NUCLEOTIDE SEQUENCE [LARGE SCALE GENOMIC DNA]</scope>
    <source>
        <strain evidence="2">51987-8</strain>
    </source>
</reference>
<feature type="transmembrane region" description="Helical" evidence="1">
    <location>
        <begin position="130"/>
        <end position="156"/>
    </location>
</feature>
<gene>
    <name evidence="2" type="ORF">Hypma_003918</name>
</gene>
<name>A0A369K4C6_HYPMA</name>
<organism evidence="2 3">
    <name type="scientific">Hypsizygus marmoreus</name>
    <name type="common">White beech mushroom</name>
    <name type="synonym">Agaricus marmoreus</name>
    <dbReference type="NCBI Taxonomy" id="39966"/>
    <lineage>
        <taxon>Eukaryota</taxon>
        <taxon>Fungi</taxon>
        <taxon>Dikarya</taxon>
        <taxon>Basidiomycota</taxon>
        <taxon>Agaricomycotina</taxon>
        <taxon>Agaricomycetes</taxon>
        <taxon>Agaricomycetidae</taxon>
        <taxon>Agaricales</taxon>
        <taxon>Tricholomatineae</taxon>
        <taxon>Lyophyllaceae</taxon>
        <taxon>Hypsizygus</taxon>
    </lineage>
</organism>
<sequence length="209" mass="23635">MSQTNASTISSFIPTLDRRLTPIYVLTLSLRPLVSSHKRSISVFVSDEPAYADIDSLTDTSAFCPILMYSAPSTLPSTYHPPSRSYHEVPTELVPARREYIDFGVDTHHRALDIADETSYSRHQYSTVSIYFVLGSICVMANVGIMLLFLHALVILSSLDMILWVAHGKNLDTCNHCVVVYLVCNKFVFAVDKMHSRLRVNLRIFTRNY</sequence>
<keyword evidence="1" id="KW-1133">Transmembrane helix</keyword>
<evidence type="ECO:0000313" key="2">
    <source>
        <dbReference type="EMBL" id="RDB27505.1"/>
    </source>
</evidence>
<dbReference type="Proteomes" id="UP000076154">
    <property type="component" value="Unassembled WGS sequence"/>
</dbReference>
<dbReference type="InParanoid" id="A0A369K4C6"/>
<comment type="caution">
    <text evidence="2">The sequence shown here is derived from an EMBL/GenBank/DDBJ whole genome shotgun (WGS) entry which is preliminary data.</text>
</comment>
<proteinExistence type="predicted"/>
<dbReference type="EMBL" id="LUEZ02000015">
    <property type="protein sequence ID" value="RDB27505.1"/>
    <property type="molecule type" value="Genomic_DNA"/>
</dbReference>
<evidence type="ECO:0000313" key="3">
    <source>
        <dbReference type="Proteomes" id="UP000076154"/>
    </source>
</evidence>
<evidence type="ECO:0000256" key="1">
    <source>
        <dbReference type="SAM" id="Phobius"/>
    </source>
</evidence>
<keyword evidence="1" id="KW-0812">Transmembrane</keyword>